<keyword evidence="4" id="KW-1185">Reference proteome</keyword>
<comment type="caution">
    <text evidence="3">The sequence shown here is derived from an EMBL/GenBank/DDBJ whole genome shotgun (WGS) entry which is preliminary data.</text>
</comment>
<accession>A0A4Y8QBI6</accession>
<dbReference type="InterPro" id="IPR036938">
    <property type="entry name" value="PAP2/HPO_sf"/>
</dbReference>
<keyword evidence="1" id="KW-1133">Transmembrane helix</keyword>
<reference evidence="3 4" key="1">
    <citation type="submission" date="2017-03" db="EMBL/GenBank/DDBJ databases">
        <title>Isolation of Levoglucosan Utilizing Bacteria.</title>
        <authorList>
            <person name="Arya A.S."/>
        </authorList>
    </citation>
    <scope>NUCLEOTIDE SEQUENCE [LARGE SCALE GENOMIC DNA]</scope>
    <source>
        <strain evidence="3 4">MEC069</strain>
    </source>
</reference>
<dbReference type="InterPro" id="IPR000326">
    <property type="entry name" value="PAP2/HPO"/>
</dbReference>
<dbReference type="PANTHER" id="PTHR14969">
    <property type="entry name" value="SPHINGOSINE-1-PHOSPHATE PHOSPHOHYDROLASE"/>
    <property type="match status" value="1"/>
</dbReference>
<dbReference type="RefSeq" id="WP_134748693.1">
    <property type="nucleotide sequence ID" value="NZ_MYFO02000001.1"/>
</dbReference>
<dbReference type="CDD" id="cd03385">
    <property type="entry name" value="PAP2_BcrC_like"/>
    <property type="match status" value="1"/>
</dbReference>
<feature type="transmembrane region" description="Helical" evidence="1">
    <location>
        <begin position="30"/>
        <end position="49"/>
    </location>
</feature>
<keyword evidence="1" id="KW-0472">Membrane</keyword>
<dbReference type="Pfam" id="PF01569">
    <property type="entry name" value="PAP2"/>
    <property type="match status" value="1"/>
</dbReference>
<dbReference type="PANTHER" id="PTHR14969:SF13">
    <property type="entry name" value="AT30094P"/>
    <property type="match status" value="1"/>
</dbReference>
<feature type="domain" description="Phosphatidic acid phosphatase type 2/haloperoxidase" evidence="2">
    <location>
        <begin position="56"/>
        <end position="165"/>
    </location>
</feature>
<dbReference type="SMART" id="SM00014">
    <property type="entry name" value="acidPPc"/>
    <property type="match status" value="1"/>
</dbReference>
<dbReference type="OrthoDB" id="9789113at2"/>
<feature type="transmembrane region" description="Helical" evidence="1">
    <location>
        <begin position="61"/>
        <end position="80"/>
    </location>
</feature>
<dbReference type="AlphaFoldDB" id="A0A4Y8QBI6"/>
<evidence type="ECO:0000313" key="3">
    <source>
        <dbReference type="EMBL" id="TFE91816.1"/>
    </source>
</evidence>
<protein>
    <recommendedName>
        <fullName evidence="2">Phosphatidic acid phosphatase type 2/haloperoxidase domain-containing protein</fullName>
    </recommendedName>
</protein>
<dbReference type="Proteomes" id="UP000298246">
    <property type="component" value="Unassembled WGS sequence"/>
</dbReference>
<dbReference type="InterPro" id="IPR033879">
    <property type="entry name" value="UPP_Pase"/>
</dbReference>
<dbReference type="SUPFAM" id="SSF48317">
    <property type="entry name" value="Acid phosphatase/Vanadium-dependent haloperoxidase"/>
    <property type="match status" value="1"/>
</dbReference>
<dbReference type="Gene3D" id="1.20.144.10">
    <property type="entry name" value="Phosphatidic acid phosphatase type 2/haloperoxidase"/>
    <property type="match status" value="1"/>
</dbReference>
<name>A0A4Y8QBI6_9BACL</name>
<keyword evidence="1" id="KW-0812">Transmembrane</keyword>
<evidence type="ECO:0000256" key="1">
    <source>
        <dbReference type="SAM" id="Phobius"/>
    </source>
</evidence>
<evidence type="ECO:0000313" key="4">
    <source>
        <dbReference type="Proteomes" id="UP000298246"/>
    </source>
</evidence>
<evidence type="ECO:0000259" key="2">
    <source>
        <dbReference type="SMART" id="SM00014"/>
    </source>
</evidence>
<proteinExistence type="predicted"/>
<dbReference type="GO" id="GO:0050380">
    <property type="term" value="F:undecaprenyl-diphosphatase activity"/>
    <property type="evidence" value="ECO:0007669"/>
    <property type="project" value="InterPro"/>
</dbReference>
<dbReference type="GO" id="GO:0005886">
    <property type="term" value="C:plasma membrane"/>
    <property type="evidence" value="ECO:0007669"/>
    <property type="project" value="InterPro"/>
</dbReference>
<dbReference type="EMBL" id="MYFO01000001">
    <property type="protein sequence ID" value="TFE91816.1"/>
    <property type="molecule type" value="Genomic_DNA"/>
</dbReference>
<gene>
    <name evidence="3" type="ORF">B5M42_00825</name>
</gene>
<organism evidence="3 4">
    <name type="scientific">Paenibacillus athensensis</name>
    <dbReference type="NCBI Taxonomy" id="1967502"/>
    <lineage>
        <taxon>Bacteria</taxon>
        <taxon>Bacillati</taxon>
        <taxon>Bacillota</taxon>
        <taxon>Bacilli</taxon>
        <taxon>Bacillales</taxon>
        <taxon>Paenibacillaceae</taxon>
        <taxon>Paenibacillus</taxon>
    </lineage>
</organism>
<feature type="transmembrane region" description="Helical" evidence="1">
    <location>
        <begin position="150"/>
        <end position="168"/>
    </location>
</feature>
<sequence>MDLNEIDYQLFSQMNAWGDAIPMLNPLMRFFAQDGEYVFFAGMLIYWFSRRATTRNMVVEAVLSACIALGASGLLGHFFYRDRPFVTHHVLQLVAHSANASFPSDHATGAFAIATAFCLYRKKGSALWLTLAGGIAFSRVWVGVHYPIDVFAGAVLGMVTAVGVHQLLQRSDRMKKLIVFCIGIYETLEGKVWSRTNQSLNK</sequence>